<feature type="signal peptide" evidence="1">
    <location>
        <begin position="1"/>
        <end position="23"/>
    </location>
</feature>
<comment type="caution">
    <text evidence="2">The sequence shown here is derived from an EMBL/GenBank/DDBJ whole genome shotgun (WGS) entry which is preliminary data.</text>
</comment>
<dbReference type="EMBL" id="JAQQLI010000001">
    <property type="protein sequence ID" value="MDC7784349.1"/>
    <property type="molecule type" value="Genomic_DNA"/>
</dbReference>
<reference evidence="2" key="1">
    <citation type="journal article" date="2023" name="Microbiol Resour">
        <title>Genome Sequences of Rhodoplanes serenus and Two Thermotolerant Strains, Rhodoplanes tepidamans and 'Rhodoplanes cryptolactis,' Further Refine the Genus.</title>
        <authorList>
            <person name="Rayyan A.A."/>
            <person name="Kyndt J.A."/>
        </authorList>
    </citation>
    <scope>NUCLEOTIDE SEQUENCE</scope>
    <source>
        <strain evidence="2">DSM 9987</strain>
    </source>
</reference>
<proteinExistence type="predicted"/>
<dbReference type="Pfam" id="PF13557">
    <property type="entry name" value="Phenol_MetA_deg"/>
    <property type="match status" value="1"/>
</dbReference>
<gene>
    <name evidence="2" type="ORF">PQJ73_01520</name>
</gene>
<feature type="chain" id="PRO_5046429829" evidence="1">
    <location>
        <begin position="24"/>
        <end position="303"/>
    </location>
</feature>
<accession>A0ABT5J3W9</accession>
<keyword evidence="1" id="KW-0732">Signal</keyword>
<keyword evidence="3" id="KW-1185">Reference proteome</keyword>
<protein>
    <submittedName>
        <fullName evidence="2">Transporter</fullName>
    </submittedName>
</protein>
<dbReference type="Proteomes" id="UP001165652">
    <property type="component" value="Unassembled WGS sequence"/>
</dbReference>
<evidence type="ECO:0000313" key="2">
    <source>
        <dbReference type="EMBL" id="MDC7784349.1"/>
    </source>
</evidence>
<sequence length="303" mass="32671">MSRFIWAAAGVAAVIAGSGIAQAAEGISPLQPGATTGNPAGALPPPGLYFSWDTAYEFGKLKDDSGSDQTSPKLKASNVSTVGVLLWVPGWKLFGADYGAMLAQPLKYAHTTVFDEATGASGMVNTSISPLNLSWNLGNGLFVGTGVAVIVPDATTDYTWTGTRWRTTTKNIGNNYWTVEPNLAVTYMTGDWTLTLNNILDINSENTRTNYRTGNIYYLDATVARRIGKYTLGVIGNYTQQLEDDEIFGVAQPDTKIQHLKAGVMVGYDFGAFTVTARYLQALHTRNDVGVSFAHLTVGWKLY</sequence>
<organism evidence="2 3">
    <name type="scientific">Rhodoplanes tepidamans</name>
    <name type="common">Rhodoplanes cryptolactis</name>
    <dbReference type="NCBI Taxonomy" id="200616"/>
    <lineage>
        <taxon>Bacteria</taxon>
        <taxon>Pseudomonadati</taxon>
        <taxon>Pseudomonadota</taxon>
        <taxon>Alphaproteobacteria</taxon>
        <taxon>Hyphomicrobiales</taxon>
        <taxon>Nitrobacteraceae</taxon>
        <taxon>Rhodoplanes</taxon>
    </lineage>
</organism>
<dbReference type="InterPro" id="IPR025737">
    <property type="entry name" value="FApF"/>
</dbReference>
<evidence type="ECO:0000256" key="1">
    <source>
        <dbReference type="SAM" id="SignalP"/>
    </source>
</evidence>
<name>A0ABT5J3W9_RHOTP</name>
<dbReference type="RefSeq" id="WP_272775193.1">
    <property type="nucleotide sequence ID" value="NZ_JAQQLI010000001.1"/>
</dbReference>
<evidence type="ECO:0000313" key="3">
    <source>
        <dbReference type="Proteomes" id="UP001165652"/>
    </source>
</evidence>
<reference evidence="2" key="2">
    <citation type="submission" date="2023-02" db="EMBL/GenBank/DDBJ databases">
        <authorList>
            <person name="Rayyan A."/>
            <person name="Meyer T."/>
            <person name="Kyndt J.A."/>
        </authorList>
    </citation>
    <scope>NUCLEOTIDE SEQUENCE</scope>
    <source>
        <strain evidence="2">DSM 9987</strain>
    </source>
</reference>